<dbReference type="AlphaFoldDB" id="A0A075KAW6"/>
<dbReference type="EMBL" id="CP008884">
    <property type="protein sequence ID" value="AIF49368.1"/>
    <property type="molecule type" value="Genomic_DNA"/>
</dbReference>
<dbReference type="Proteomes" id="UP000027987">
    <property type="component" value="Chromosome"/>
</dbReference>
<dbReference type="InterPro" id="IPR007739">
    <property type="entry name" value="RgpF"/>
</dbReference>
<dbReference type="OrthoDB" id="9816424at2"/>
<evidence type="ECO:0008006" key="3">
    <source>
        <dbReference type="Google" id="ProtNLM"/>
    </source>
</evidence>
<dbReference type="STRING" id="1217721.HY57_19955"/>
<dbReference type="KEGG" id="dja:HY57_19955"/>
<gene>
    <name evidence="1" type="ORF">HY57_19955</name>
</gene>
<dbReference type="HOGENOM" id="CLU_018279_0_0_6"/>
<sequence length="688" mass="78151">MNVTDLGRRCLFRLLRAGFRLTPMPTATRDKWRQRFLDRHGSLVPQGPQGQLPVGTGRMHRPLRHAGGRAIGYVPYRSKALPAALPARLVAFYLPQFHPIPENDSWWGRGFTEWANVTRALPQFEGHVQPRLPGALGFYDLRHAEVMRSQMQLASEYGVGAFCTYFYWFAGKTLLEAPLQAWLDDASLSLPICLCWANENWSRRWDGRAEDILIGQKHSAEDDIAFIEYVSRYLRDPRYLRVDGKPMLLVYRPSLLPDPRATAQRWREWCRAQGIGELHLAYVQSFDRVDPRDIGFDAAVEFPPNNTSLTPVTSKQRLINPDYRGDIFDWRMLAKQATTASDPTYPLYPGVNAGWDNEPRRSGRGRVYLHASPRGYRDWLQQAVKTACRRMPRMPLVFINAWNEWAEGAVLEPDNRLGHAWLEATRSALAPVVVADTRPCAVIHAWYVDVLEEMLQDLDRSGITWRTVITTAPEREKQVRDCVARLGLDPQIEVFENRGRDVLPFLHVANRLLDEGAQVVLKLHTKRSTHRNDGDQWRRELVEKLLSPARAERILEAFEQHADLGLVAAEGHLQPLHYFWGANEANVYYLSSRLGIAAPSVDSDQFIAGTMFWARLEALRPLLDAHLDLWEFEDESGQVDGTMAHAVERIFTQSATSIGMTTQSAARVCGLPEAGEGAAPYPYAQRSG</sequence>
<dbReference type="InterPro" id="IPR032719">
    <property type="entry name" value="WbsX"/>
</dbReference>
<dbReference type="Gene3D" id="3.20.20.80">
    <property type="entry name" value="Glycosidases"/>
    <property type="match status" value="1"/>
</dbReference>
<dbReference type="Pfam" id="PF14307">
    <property type="entry name" value="Glyco_tran_WbsX"/>
    <property type="match status" value="1"/>
</dbReference>
<accession>A0A075KAW6</accession>
<organism evidence="1 2">
    <name type="scientific">Dyella japonica A8</name>
    <dbReference type="NCBI Taxonomy" id="1217721"/>
    <lineage>
        <taxon>Bacteria</taxon>
        <taxon>Pseudomonadati</taxon>
        <taxon>Pseudomonadota</taxon>
        <taxon>Gammaproteobacteria</taxon>
        <taxon>Lysobacterales</taxon>
        <taxon>Rhodanobacteraceae</taxon>
        <taxon>Dyella</taxon>
    </lineage>
</organism>
<dbReference type="CDD" id="cd11579">
    <property type="entry name" value="Glyco_tran_WbsX"/>
    <property type="match status" value="1"/>
</dbReference>
<proteinExistence type="predicted"/>
<evidence type="ECO:0000313" key="1">
    <source>
        <dbReference type="EMBL" id="AIF49368.1"/>
    </source>
</evidence>
<reference evidence="1 2" key="1">
    <citation type="submission" date="2014-07" db="EMBL/GenBank/DDBJ databases">
        <title>Complete Genome Sequence of Dyella japonica Strain A8 Isolated from Malaysian Tropical Soil.</title>
        <authorList>
            <person name="Hui R.K.H."/>
            <person name="Chen J.-W."/>
            <person name="Chan K.-G."/>
            <person name="Leung F.C.C."/>
        </authorList>
    </citation>
    <scope>NUCLEOTIDE SEQUENCE [LARGE SCALE GENOMIC DNA]</scope>
    <source>
        <strain evidence="1 2">A8</strain>
    </source>
</reference>
<evidence type="ECO:0000313" key="2">
    <source>
        <dbReference type="Proteomes" id="UP000027987"/>
    </source>
</evidence>
<dbReference type="PATRIC" id="fig|1217721.7.peg.4088"/>
<dbReference type="Pfam" id="PF05045">
    <property type="entry name" value="RgpF"/>
    <property type="match status" value="1"/>
</dbReference>
<protein>
    <recommendedName>
        <fullName evidence="3">Lipopolysaccharide biosynthesis protein</fullName>
    </recommendedName>
</protein>
<dbReference type="RefSeq" id="WP_026034239.1">
    <property type="nucleotide sequence ID" value="NZ_ALOY01000181.1"/>
</dbReference>
<dbReference type="PANTHER" id="PTHR41244">
    <property type="entry name" value="RHAMNAN SYNTHESIS F"/>
    <property type="match status" value="1"/>
</dbReference>
<keyword evidence="2" id="KW-1185">Reference proteome</keyword>
<dbReference type="PANTHER" id="PTHR41244:SF1">
    <property type="entry name" value="GLYCOSYLTRANSFERASE"/>
    <property type="match status" value="1"/>
</dbReference>
<name>A0A075KAW6_9GAMM</name>